<dbReference type="AlphaFoldDB" id="A0A5J4Z752"/>
<evidence type="ECO:0000313" key="3">
    <source>
        <dbReference type="EMBL" id="KAA8498507.1"/>
    </source>
</evidence>
<dbReference type="InterPro" id="IPR050471">
    <property type="entry name" value="AB_hydrolase"/>
</dbReference>
<dbReference type="InterPro" id="IPR029058">
    <property type="entry name" value="AB_hydrolase_fold"/>
</dbReference>
<proteinExistence type="predicted"/>
<protein>
    <recommendedName>
        <fullName evidence="2">AB hydrolase-1 domain-containing protein</fullName>
    </recommendedName>
</protein>
<dbReference type="Proteomes" id="UP000324585">
    <property type="component" value="Unassembled WGS sequence"/>
</dbReference>
<evidence type="ECO:0000256" key="1">
    <source>
        <dbReference type="SAM" id="MobiDB-lite"/>
    </source>
</evidence>
<accession>A0A5J4Z752</accession>
<gene>
    <name evidence="3" type="ORF">FVE85_6092</name>
</gene>
<evidence type="ECO:0000313" key="4">
    <source>
        <dbReference type="Proteomes" id="UP000324585"/>
    </source>
</evidence>
<dbReference type="InterPro" id="IPR000073">
    <property type="entry name" value="AB_hydrolase_1"/>
</dbReference>
<dbReference type="PANTHER" id="PTHR43433:SF10">
    <property type="entry name" value="AB HYDROLASE-1 DOMAIN-CONTAINING PROTEIN"/>
    <property type="match status" value="1"/>
</dbReference>
<feature type="compositionally biased region" description="Polar residues" evidence="1">
    <location>
        <begin position="1"/>
        <end position="23"/>
    </location>
</feature>
<comment type="caution">
    <text evidence="3">The sequence shown here is derived from an EMBL/GenBank/DDBJ whole genome shotgun (WGS) entry which is preliminary data.</text>
</comment>
<dbReference type="Gene3D" id="3.40.50.1820">
    <property type="entry name" value="alpha/beta hydrolase"/>
    <property type="match status" value="1"/>
</dbReference>
<dbReference type="EMBL" id="VRMN01000001">
    <property type="protein sequence ID" value="KAA8498507.1"/>
    <property type="molecule type" value="Genomic_DNA"/>
</dbReference>
<dbReference type="OrthoDB" id="294702at2759"/>
<reference evidence="4" key="1">
    <citation type="journal article" date="2019" name="Nat. Commun.">
        <title>Expansion of phycobilisome linker gene families in mesophilic red algae.</title>
        <authorList>
            <person name="Lee J."/>
            <person name="Kim D."/>
            <person name="Bhattacharya D."/>
            <person name="Yoon H.S."/>
        </authorList>
    </citation>
    <scope>NUCLEOTIDE SEQUENCE [LARGE SCALE GENOMIC DNA]</scope>
    <source>
        <strain evidence="4">CCMP 1328</strain>
    </source>
</reference>
<organism evidence="3 4">
    <name type="scientific">Porphyridium purpureum</name>
    <name type="common">Red alga</name>
    <name type="synonym">Porphyridium cruentum</name>
    <dbReference type="NCBI Taxonomy" id="35688"/>
    <lineage>
        <taxon>Eukaryota</taxon>
        <taxon>Rhodophyta</taxon>
        <taxon>Bangiophyceae</taxon>
        <taxon>Porphyridiales</taxon>
        <taxon>Porphyridiaceae</taxon>
        <taxon>Porphyridium</taxon>
    </lineage>
</organism>
<evidence type="ECO:0000259" key="2">
    <source>
        <dbReference type="Pfam" id="PF00561"/>
    </source>
</evidence>
<name>A0A5J4Z752_PORPP</name>
<feature type="region of interest" description="Disordered" evidence="1">
    <location>
        <begin position="1"/>
        <end position="24"/>
    </location>
</feature>
<sequence>MAQRSNVSSDAAPDTSSSLSYVRTEQRPRDSEFARYFPNLYHACELGEEVRLPDSRTIGYAEYCDANARKEGLPVCVFFPGVPGSRLFTHPLHARLRKNGNERALNEFIPGMRVIVVERPGFGRSSPHPERETIAAFIDDVVYLLQHLNVKLFAVLGFSAGGPYALACAARLFRVDPADVAASCQLRCIKCVVVSCVAPLQCAKFTDGMGITNKIATFLLRHVPLLAWLVLYLLSRSALADPPGSVLGTASYYCEVDRTVLRDPGVAQLFIESVCEAFARPAQRNNFCHLQ</sequence>
<dbReference type="PANTHER" id="PTHR43433">
    <property type="entry name" value="HYDROLASE, ALPHA/BETA FOLD FAMILY PROTEIN"/>
    <property type="match status" value="1"/>
</dbReference>
<feature type="domain" description="AB hydrolase-1" evidence="2">
    <location>
        <begin position="77"/>
        <end position="172"/>
    </location>
</feature>
<dbReference type="SUPFAM" id="SSF53474">
    <property type="entry name" value="alpha/beta-Hydrolases"/>
    <property type="match status" value="1"/>
</dbReference>
<keyword evidence="4" id="KW-1185">Reference proteome</keyword>
<dbReference type="Pfam" id="PF00561">
    <property type="entry name" value="Abhydrolase_1"/>
    <property type="match status" value="1"/>
</dbReference>